<proteinExistence type="predicted"/>
<feature type="signal peptide" evidence="1">
    <location>
        <begin position="1"/>
        <end position="36"/>
    </location>
</feature>
<dbReference type="OrthoDB" id="679547at2"/>
<dbReference type="AlphaFoldDB" id="A3XME0"/>
<protein>
    <recommendedName>
        <fullName evidence="4">TonB-dependent receptor plug domain-containing protein</fullName>
    </recommendedName>
</protein>
<accession>A3XME0</accession>
<dbReference type="Gene3D" id="2.60.40.1930">
    <property type="match status" value="1"/>
</dbReference>
<sequence length="907" mass="101869">MHTLKASKSSRINFLIKLKTGLCAFMFMLISSALKAQNDIATKEALAEKVYLQTDRSNYTLGETIWFKAIVAQAKDNVPSALSGVLHVELIDPFETVVGEKLLDLETGIANNYFDIQNFYSPGTYQLRAYTQWNKNFKSDFIFKSYLSITEDKALNDVVQKIDADDQDTTRFLFKPELIDSTTSSKFDLELAYDDRVKKQVIRKNSSGYFLLEQDFPEGTAWVHMKLITESGKEWSESIPLSQPAIDIQFLPEGGSLIAGINNLIGFKAINEKGKGVAVTGTVYDEANNVITSFKSNKLGMGRIYIFPKPEASYRVELKEPHEDLKLSYSFTDVVEKGSTLSVNEVGNNLAVLINSTQFVNDSVYVEVSSRGLILGEIARKLKAGKQTLMFSKESLPAGIIVFSLKDQNKNPLAERLFFNNLEIEALPIDFKMAKSSYKTGEEANLEFSASGIAQLASASVVVIPKELGNDQNIWNYFMLSSELRGTIEKPSFYFEDTHLVKPDELDNLLLTQGWRGYAFNTALDEEQMNVLPEFALGVEGAVAALFNKDKMKEGVDVSLMVFGEEQSFYTQKTDSLGRFNFLLPPMEGRRVRAVLQTKNDAGKNRNYTLSLAEANKPKIQYDRTQAFFKQNNLQSKVFQQSESEGASDSFFDYDPEVNQLDEVVISNYELTPQRQKVMDTYGKPDVVIDGRELESKENEYNRGLYGVLLQSFGDKISFQMYQDSTGVRYQKAVVTGGMETIVLVDGIPVLDDAYQFLPNLPPSEVKSVEILDGITKNFMPLYRRVYPFKDTQSTPIQGCILAIYTYSGNGLYTATKSKGILKTSIPVFAPTKEFYIPKYQPEKSALGPGDNSVSLYWNPDLKLKDKEVISLNIQNNEIPGTKTVRIEVIATNGRIGYKNIDYEVKD</sequence>
<comment type="caution">
    <text evidence="2">The sequence shown here is derived from an EMBL/GenBank/DDBJ whole genome shotgun (WGS) entry which is preliminary data.</text>
</comment>
<reference evidence="2 3" key="1">
    <citation type="journal article" date="2007" name="Nature">
        <title>Light stimulates growth of proteorhodopsin-containing marine Flavobacteria.</title>
        <authorList>
            <person name="Gomez-Consarnau L."/>
            <person name="Gonzalez J.M."/>
            <person name="Coll-Llado M."/>
            <person name="Gourdon P."/>
            <person name="Pascher T."/>
            <person name="Neutze R."/>
            <person name="Pedros-Alio C."/>
            <person name="Pinhassi J."/>
        </authorList>
    </citation>
    <scope>NUCLEOTIDE SEQUENCE [LARGE SCALE GENOMIC DNA]</scope>
    <source>
        <strain evidence="2 3">MED217</strain>
    </source>
</reference>
<organism evidence="2 3">
    <name type="scientific">Leeuwenhoekiella blandensis (strain CECT 7118 / CCUG 51940 / KCTC 22103 / MED217)</name>
    <name type="common">Flavobacterium sp. (strain MED217)</name>
    <dbReference type="NCBI Taxonomy" id="398720"/>
    <lineage>
        <taxon>Bacteria</taxon>
        <taxon>Pseudomonadati</taxon>
        <taxon>Bacteroidota</taxon>
        <taxon>Flavobacteriia</taxon>
        <taxon>Flavobacteriales</taxon>
        <taxon>Flavobacteriaceae</taxon>
        <taxon>Leeuwenhoekiella</taxon>
    </lineage>
</organism>
<evidence type="ECO:0008006" key="4">
    <source>
        <dbReference type="Google" id="ProtNLM"/>
    </source>
</evidence>
<dbReference type="Proteomes" id="UP000001601">
    <property type="component" value="Unassembled WGS sequence"/>
</dbReference>
<evidence type="ECO:0000313" key="3">
    <source>
        <dbReference type="Proteomes" id="UP000001601"/>
    </source>
</evidence>
<evidence type="ECO:0000256" key="1">
    <source>
        <dbReference type="SAM" id="SignalP"/>
    </source>
</evidence>
<keyword evidence="1" id="KW-0732">Signal</keyword>
<dbReference type="STRING" id="398720.MED217_07786"/>
<dbReference type="EMBL" id="AANC01000005">
    <property type="protein sequence ID" value="EAQ49289.1"/>
    <property type="molecule type" value="Genomic_DNA"/>
</dbReference>
<name>A3XME0_LEEBM</name>
<dbReference type="eggNOG" id="COG2373">
    <property type="taxonomic scope" value="Bacteria"/>
</dbReference>
<evidence type="ECO:0000313" key="2">
    <source>
        <dbReference type="EMBL" id="EAQ49289.1"/>
    </source>
</evidence>
<feature type="chain" id="PRO_5002663963" description="TonB-dependent receptor plug domain-containing protein" evidence="1">
    <location>
        <begin position="37"/>
        <end position="907"/>
    </location>
</feature>
<gene>
    <name evidence="2" type="ORF">MED217_07786</name>
</gene>
<dbReference type="HOGENOM" id="CLU_013214_1_0_10"/>
<dbReference type="RefSeq" id="WP_009779938.1">
    <property type="nucleotide sequence ID" value="NZ_CH672395.1"/>
</dbReference>
<keyword evidence="3" id="KW-1185">Reference proteome</keyword>